<accession>A0ABT6DEC3</accession>
<feature type="transmembrane region" description="Helical" evidence="1">
    <location>
        <begin position="84"/>
        <end position="105"/>
    </location>
</feature>
<proteinExistence type="predicted"/>
<keyword evidence="1" id="KW-0472">Membrane</keyword>
<feature type="transmembrane region" description="Helical" evidence="1">
    <location>
        <begin position="125"/>
        <end position="145"/>
    </location>
</feature>
<comment type="caution">
    <text evidence="2">The sequence shown here is derived from an EMBL/GenBank/DDBJ whole genome shotgun (WGS) entry which is preliminary data.</text>
</comment>
<evidence type="ECO:0000256" key="1">
    <source>
        <dbReference type="SAM" id="Phobius"/>
    </source>
</evidence>
<feature type="transmembrane region" description="Helical" evidence="1">
    <location>
        <begin position="12"/>
        <end position="32"/>
    </location>
</feature>
<keyword evidence="1" id="KW-1133">Transmembrane helix</keyword>
<organism evidence="2 3">
    <name type="scientific">Bdellovibrio svalbardensis</name>
    <dbReference type="NCBI Taxonomy" id="2972972"/>
    <lineage>
        <taxon>Bacteria</taxon>
        <taxon>Pseudomonadati</taxon>
        <taxon>Bdellovibrionota</taxon>
        <taxon>Bdellovibrionia</taxon>
        <taxon>Bdellovibrionales</taxon>
        <taxon>Pseudobdellovibrionaceae</taxon>
        <taxon>Bdellovibrio</taxon>
    </lineage>
</organism>
<protein>
    <submittedName>
        <fullName evidence="2">DUF1772 domain-containing protein</fullName>
    </submittedName>
</protein>
<name>A0ABT6DEC3_9BACT</name>
<reference evidence="2" key="1">
    <citation type="submission" date="2022-08" db="EMBL/GenBank/DDBJ databases">
        <title>Novel Bdellovibrio Species Isolated from Svalbard: Designation Bdellovibrio svalbardensis.</title>
        <authorList>
            <person name="Mitchell R.J."/>
            <person name="Choi S.Y."/>
        </authorList>
    </citation>
    <scope>NUCLEOTIDE SEQUENCE</scope>
    <source>
        <strain evidence="2">PAP01</strain>
    </source>
</reference>
<feature type="transmembrane region" description="Helical" evidence="1">
    <location>
        <begin position="52"/>
        <end position="72"/>
    </location>
</feature>
<keyword evidence="3" id="KW-1185">Reference proteome</keyword>
<dbReference type="Proteomes" id="UP001152321">
    <property type="component" value="Unassembled WGS sequence"/>
</dbReference>
<sequence length="161" mass="18315">MKFNQLMKYTSLLLVGLLAGNSFAFVLGMGSAMKKLSASSYVAFHESMQRSFLSWTPMLCVLLIFALFSLLVTMRKRWKELEFYLVLLALVCVLDELFMTWTGNYPLNKVASVGWGDIRTQWLHFMYWRCALLIVGFGLLLASVFTKRSVSPISRDVAAAF</sequence>
<dbReference type="RefSeq" id="WP_277576662.1">
    <property type="nucleotide sequence ID" value="NZ_JANRMI010000001.1"/>
</dbReference>
<keyword evidence="1" id="KW-0812">Transmembrane</keyword>
<gene>
    <name evidence="2" type="ORF">NWE73_02355</name>
</gene>
<evidence type="ECO:0000313" key="3">
    <source>
        <dbReference type="Proteomes" id="UP001152321"/>
    </source>
</evidence>
<evidence type="ECO:0000313" key="2">
    <source>
        <dbReference type="EMBL" id="MDG0815186.1"/>
    </source>
</evidence>
<dbReference type="EMBL" id="JANRMI010000001">
    <property type="protein sequence ID" value="MDG0815186.1"/>
    <property type="molecule type" value="Genomic_DNA"/>
</dbReference>